<evidence type="ECO:0000256" key="1">
    <source>
        <dbReference type="ARBA" id="ARBA00022596"/>
    </source>
</evidence>
<dbReference type="InterPro" id="IPR002822">
    <property type="entry name" value="Ni_insertion"/>
</dbReference>
<name>F2KSM2_ARCVS</name>
<dbReference type="AlphaFoldDB" id="F2KSM2"/>
<protein>
    <recommendedName>
        <fullName evidence="4">Nickel pincer cofactor biosynthesis protein LarC</fullName>
    </recommendedName>
</protein>
<dbReference type="Gene3D" id="3.30.70.1380">
    <property type="entry name" value="Transcriptional regulatory protein pf0864 domain like"/>
    <property type="match status" value="1"/>
</dbReference>
<evidence type="ECO:0008006" key="4">
    <source>
        <dbReference type="Google" id="ProtNLM"/>
    </source>
</evidence>
<dbReference type="PANTHER" id="PTHR36566">
    <property type="entry name" value="NICKEL INSERTION PROTEIN-RELATED"/>
    <property type="match status" value="1"/>
</dbReference>
<evidence type="ECO:0000313" key="2">
    <source>
        <dbReference type="EMBL" id="AEA48092.1"/>
    </source>
</evidence>
<dbReference type="STRING" id="693661.Arcve_2103"/>
<dbReference type="KEGG" id="ave:Arcve_2103"/>
<dbReference type="Gene3D" id="3.10.20.300">
    <property type="entry name" value="mk0293 like domain"/>
    <property type="match status" value="1"/>
</dbReference>
<accession>F2KSM2</accession>
<keyword evidence="1" id="KW-0533">Nickel</keyword>
<proteinExistence type="predicted"/>
<dbReference type="Pfam" id="PF01969">
    <property type="entry name" value="Ni_insertion"/>
    <property type="match status" value="1"/>
</dbReference>
<dbReference type="NCBIfam" id="TIGR00299">
    <property type="entry name" value="nickel pincer cofactor biosynthesis protein LarC"/>
    <property type="match status" value="1"/>
</dbReference>
<reference evidence="2 3" key="1">
    <citation type="submission" date="2011-03" db="EMBL/GenBank/DDBJ databases">
        <title>The complete genome of Archaeoglobus veneficus SNP6.</title>
        <authorList>
            <consortium name="US DOE Joint Genome Institute (JGI-PGF)"/>
            <person name="Lucas S."/>
            <person name="Copeland A."/>
            <person name="Lapidus A."/>
            <person name="Bruce D."/>
            <person name="Goodwin L."/>
            <person name="Pitluck S."/>
            <person name="Kyrpides N."/>
            <person name="Mavromatis K."/>
            <person name="Pagani I."/>
            <person name="Ivanova N."/>
            <person name="Mikhailova N."/>
            <person name="Lu M."/>
            <person name="Detter J.C."/>
            <person name="Tapia R."/>
            <person name="Han C."/>
            <person name="Land M."/>
            <person name="Hauser L."/>
            <person name="Markowitz V."/>
            <person name="Cheng J.-F."/>
            <person name="Hugenholtz P."/>
            <person name="Woyke T."/>
            <person name="Wu D."/>
            <person name="Spring S."/>
            <person name="Brambilla E."/>
            <person name="Klenk H.-P."/>
            <person name="Eisen J.A."/>
        </authorList>
    </citation>
    <scope>NUCLEOTIDE SEQUENCE [LARGE SCALE GENOMIC DNA]</scope>
    <source>
        <strain>SNP6</strain>
    </source>
</reference>
<dbReference type="RefSeq" id="WP_013684743.1">
    <property type="nucleotide sequence ID" value="NC_015320.1"/>
</dbReference>
<dbReference type="GeneID" id="10395237"/>
<dbReference type="HOGENOM" id="CLU_028523_2_0_2"/>
<dbReference type="eggNOG" id="arCOG02701">
    <property type="taxonomic scope" value="Archaea"/>
</dbReference>
<evidence type="ECO:0000313" key="3">
    <source>
        <dbReference type="Proteomes" id="UP000008136"/>
    </source>
</evidence>
<dbReference type="Proteomes" id="UP000008136">
    <property type="component" value="Chromosome"/>
</dbReference>
<dbReference type="OrthoDB" id="10691at2157"/>
<organism evidence="2 3">
    <name type="scientific">Archaeoglobus veneficus (strain DSM 11195 / SNP6)</name>
    <dbReference type="NCBI Taxonomy" id="693661"/>
    <lineage>
        <taxon>Archaea</taxon>
        <taxon>Methanobacteriati</taxon>
        <taxon>Methanobacteriota</taxon>
        <taxon>Archaeoglobi</taxon>
        <taxon>Archaeoglobales</taxon>
        <taxon>Archaeoglobaceae</taxon>
        <taxon>Archaeoglobus</taxon>
    </lineage>
</organism>
<gene>
    <name evidence="2" type="ordered locus">Arcve_2103</name>
</gene>
<sequence length="377" mass="41056">MKIAIFDGFSGAGGDMIVASLLGVSLSENDLSEIVSTLSLRVSVSVEETVISGIVAKRVVVSGEEKDREFSEVIEIIESSNLDAEVKKEAKAIFERLARAEGVVHGRDYKKAVFHEVGSDDAIFDVVSAVTGLIRLRRQGYRFFATPIRLGSGHVEISHGKIPVPAPATLEILKNSKLEVVFGGEGELLTPTAAAILSHFCEGTLKLPFTVRSVSYSAGKRSLLRLILGECHSHDSIAILETTVDDASGELLGHAIEQISKLALDVNAVQVIGKKGRPAVLIRAITKLEKSEELSKLIMEETGSIGVRIIPVYHRLVAERKEEIREVEIDGKKFKVRVKISYPGVAVVKPEFEDVKAIASELKKPLPVVYREVMKNI</sequence>
<dbReference type="EMBL" id="CP002588">
    <property type="protein sequence ID" value="AEA48092.1"/>
    <property type="molecule type" value="Genomic_DNA"/>
</dbReference>
<keyword evidence="3" id="KW-1185">Reference proteome</keyword>
<dbReference type="PANTHER" id="PTHR36566:SF1">
    <property type="entry name" value="PYRIDINIUM-3,5-BISTHIOCARBOXYLIC ACID MONONUCLEOTIDE NICKEL INSERTION PROTEIN"/>
    <property type="match status" value="1"/>
</dbReference>